<organism evidence="1 2">
    <name type="scientific">Plasmodium inui San Antonio 1</name>
    <dbReference type="NCBI Taxonomy" id="1237626"/>
    <lineage>
        <taxon>Eukaryota</taxon>
        <taxon>Sar</taxon>
        <taxon>Alveolata</taxon>
        <taxon>Apicomplexa</taxon>
        <taxon>Aconoidasida</taxon>
        <taxon>Haemosporida</taxon>
        <taxon>Plasmodiidae</taxon>
        <taxon>Plasmodium</taxon>
        <taxon>Plasmodium (Plasmodium)</taxon>
    </lineage>
</organism>
<sequence>MSASIFGGMMSHLRDLAAREKRCAAAGHVQGGVCELLNSKNRQVVVAETAFGTSEYAEQPSLGQHVNRRSRTLCIALELWLSTWAYDRERNDGLLTGDCKYGDFRKLMQGKESLESCRKHKTVVNWKDYMSSQKLNMNQGYQKDLQLCMELVRIIYNKLKLTQTGTTIKLRIPAGRNICREIYQELANWGGQGIAKEVMASWFNSEGFGTGRGRNLKLSGTDIFEVITEDLMGDDAGVKDLLCKYEGELRGNEDLKIDKITSDGTQDTSWENRIEGMGEHSGQGLRFEEIVEAYIQKTPLETPKADPGEVGINPTADSGGSGVASWGWPIAGGTLGVILSGLSVCGLSRIFKSGTGPRHSGGFRVSAKRRVRYTP</sequence>
<gene>
    <name evidence="1" type="ORF">C922_05742</name>
</gene>
<dbReference type="VEuPathDB" id="PlasmoDB:C922_05742"/>
<keyword evidence="2" id="KW-1185">Reference proteome</keyword>
<name>W6ZSJ2_9APIC</name>
<protein>
    <submittedName>
        <fullName evidence="1">Uncharacterized protein</fullName>
    </submittedName>
</protein>
<evidence type="ECO:0000313" key="2">
    <source>
        <dbReference type="Proteomes" id="UP000030640"/>
    </source>
</evidence>
<dbReference type="GeneID" id="20041016"/>
<evidence type="ECO:0000313" key="1">
    <source>
        <dbReference type="EMBL" id="EUD63877.1"/>
    </source>
</evidence>
<dbReference type="AlphaFoldDB" id="W6ZSJ2"/>
<dbReference type="Proteomes" id="UP000030640">
    <property type="component" value="Unassembled WGS sequence"/>
</dbReference>
<proteinExistence type="predicted"/>
<dbReference type="RefSeq" id="XP_008819535.1">
    <property type="nucleotide sequence ID" value="XM_008821313.1"/>
</dbReference>
<reference evidence="1 2" key="1">
    <citation type="submission" date="2013-02" db="EMBL/GenBank/DDBJ databases">
        <title>The Genome Sequence of Plasmodium inui San Antonio 1.</title>
        <authorList>
            <consortium name="The Broad Institute Genome Sequencing Platform"/>
            <consortium name="The Broad Institute Genome Sequencing Center for Infectious Disease"/>
            <person name="Neafsey D."/>
            <person name="Cheeseman I."/>
            <person name="Volkman S."/>
            <person name="Adams J."/>
            <person name="Walker B."/>
            <person name="Young S.K."/>
            <person name="Zeng Q."/>
            <person name="Gargeya S."/>
            <person name="Fitzgerald M."/>
            <person name="Haas B."/>
            <person name="Abouelleil A."/>
            <person name="Alvarado L."/>
            <person name="Arachchi H.M."/>
            <person name="Berlin A.M."/>
            <person name="Chapman S.B."/>
            <person name="Dewar J."/>
            <person name="Goldberg J."/>
            <person name="Griggs A."/>
            <person name="Gujja S."/>
            <person name="Hansen M."/>
            <person name="Howarth C."/>
            <person name="Imamovic A."/>
            <person name="Larimer J."/>
            <person name="McCowan C."/>
            <person name="Murphy C."/>
            <person name="Neiman D."/>
            <person name="Pearson M."/>
            <person name="Priest M."/>
            <person name="Roberts A."/>
            <person name="Saif S."/>
            <person name="Shea T."/>
            <person name="Sisk P."/>
            <person name="Sykes S."/>
            <person name="Wortman J."/>
            <person name="Nusbaum C."/>
            <person name="Birren B."/>
        </authorList>
    </citation>
    <scope>NUCLEOTIDE SEQUENCE [LARGE SCALE GENOMIC DNA]</scope>
    <source>
        <strain evidence="1 2">San Antonio 1</strain>
    </source>
</reference>
<dbReference type="EMBL" id="KI965617">
    <property type="protein sequence ID" value="EUD63877.1"/>
    <property type="molecule type" value="Genomic_DNA"/>
</dbReference>
<accession>W6ZSJ2</accession>